<dbReference type="InterPro" id="IPR006158">
    <property type="entry name" value="Cobalamin-bd"/>
</dbReference>
<evidence type="ECO:0000256" key="3">
    <source>
        <dbReference type="ARBA" id="ARBA00023125"/>
    </source>
</evidence>
<keyword evidence="2" id="KW-0805">Transcription regulation</keyword>
<dbReference type="InterPro" id="IPR047057">
    <property type="entry name" value="MerR_fam"/>
</dbReference>
<dbReference type="Gene3D" id="1.10.1660.10">
    <property type="match status" value="1"/>
</dbReference>
<dbReference type="InterPro" id="IPR036594">
    <property type="entry name" value="Meth_synthase_dom"/>
</dbReference>
<evidence type="ECO:0000259" key="5">
    <source>
        <dbReference type="PROSITE" id="PS50937"/>
    </source>
</evidence>
<evidence type="ECO:0000313" key="7">
    <source>
        <dbReference type="EMBL" id="QPJ62429.1"/>
    </source>
</evidence>
<evidence type="ECO:0000313" key="8">
    <source>
        <dbReference type="Proteomes" id="UP000594688"/>
    </source>
</evidence>
<keyword evidence="4" id="KW-0804">Transcription</keyword>
<evidence type="ECO:0000259" key="6">
    <source>
        <dbReference type="PROSITE" id="PS51332"/>
    </source>
</evidence>
<dbReference type="EMBL" id="CP048685">
    <property type="protein sequence ID" value="QPJ62429.1"/>
    <property type="molecule type" value="Genomic_DNA"/>
</dbReference>
<reference evidence="7 8" key="1">
    <citation type="submission" date="2020-02" db="EMBL/GenBank/DDBJ databases">
        <title>Genomic and physiological characterization of two novel Nitrospinaceae genera.</title>
        <authorList>
            <person name="Mueller A.J."/>
            <person name="Jung M.-Y."/>
            <person name="Strachan C.R."/>
            <person name="Herbold C.W."/>
            <person name="Kirkegaard R.H."/>
            <person name="Daims H."/>
        </authorList>
    </citation>
    <scope>NUCLEOTIDE SEQUENCE [LARGE SCALE GENOMIC DNA]</scope>
    <source>
        <strain evidence="7">EB</strain>
    </source>
</reference>
<dbReference type="Gene3D" id="3.40.50.280">
    <property type="entry name" value="Cobalamin-binding domain"/>
    <property type="match status" value="1"/>
</dbReference>
<sequence length="305" mass="34898">MDTYKIDHVARMTGLSKHVIRSWERRFDLIKPVRGGNRYRMYSQEDVELLIYLKDQLEEGFAIGELASLGRDELIARIQRTDDNEGKEAGNSLDRILESLLSSISPLDRNKFVRLFNEYSALLPFDEVFYKIFIPLQRKIGDLWHEGKIGVGEEHFVSNHIRQKFLSVLNQIPSSSQGPKVVIACLPDEQHELAIWIAAYQCARNGCQVFYLGASMPVKELAAFCTLTRPNLVLLSWTTSLTEPEAKSLVEDYVQMVLPICPIWAGGAGAYMMREYFKESGIEVLESLHVLEDRLKRLSQFLPNK</sequence>
<dbReference type="Pfam" id="PF13411">
    <property type="entry name" value="MerR_1"/>
    <property type="match status" value="1"/>
</dbReference>
<dbReference type="PANTHER" id="PTHR30204">
    <property type="entry name" value="REDOX-CYCLING DRUG-SENSING TRANSCRIPTIONAL ACTIVATOR SOXR"/>
    <property type="match status" value="1"/>
</dbReference>
<keyword evidence="1" id="KW-0678">Repressor</keyword>
<dbReference type="Proteomes" id="UP000594688">
    <property type="component" value="Chromosome"/>
</dbReference>
<evidence type="ECO:0000256" key="1">
    <source>
        <dbReference type="ARBA" id="ARBA00022491"/>
    </source>
</evidence>
<feature type="domain" description="B12-binding" evidence="6">
    <location>
        <begin position="178"/>
        <end position="305"/>
    </location>
</feature>
<dbReference type="GO" id="GO:0003677">
    <property type="term" value="F:DNA binding"/>
    <property type="evidence" value="ECO:0007669"/>
    <property type="project" value="UniProtKB-KW"/>
</dbReference>
<keyword evidence="3" id="KW-0238">DNA-binding</keyword>
<gene>
    <name evidence="7" type="ORF">G3M70_11325</name>
</gene>
<dbReference type="GO" id="GO:0046872">
    <property type="term" value="F:metal ion binding"/>
    <property type="evidence" value="ECO:0007669"/>
    <property type="project" value="InterPro"/>
</dbReference>
<dbReference type="GO" id="GO:0031419">
    <property type="term" value="F:cobalamin binding"/>
    <property type="evidence" value="ECO:0007669"/>
    <property type="project" value="InterPro"/>
</dbReference>
<dbReference type="SUPFAM" id="SSF46955">
    <property type="entry name" value="Putative DNA-binding domain"/>
    <property type="match status" value="1"/>
</dbReference>
<evidence type="ECO:0000256" key="4">
    <source>
        <dbReference type="ARBA" id="ARBA00023163"/>
    </source>
</evidence>
<dbReference type="InterPro" id="IPR036724">
    <property type="entry name" value="Cobalamin-bd_sf"/>
</dbReference>
<dbReference type="PANTHER" id="PTHR30204:SF69">
    <property type="entry name" value="MERR-FAMILY TRANSCRIPTIONAL REGULATOR"/>
    <property type="match status" value="1"/>
</dbReference>
<dbReference type="Gene3D" id="1.10.1240.10">
    <property type="entry name" value="Methionine synthase domain"/>
    <property type="match status" value="1"/>
</dbReference>
<proteinExistence type="predicted"/>
<dbReference type="SUPFAM" id="SSF52242">
    <property type="entry name" value="Cobalamin (vitamin B12)-binding domain"/>
    <property type="match status" value="1"/>
</dbReference>
<dbReference type="InterPro" id="IPR000551">
    <property type="entry name" value="MerR-type_HTH_dom"/>
</dbReference>
<evidence type="ECO:0000256" key="2">
    <source>
        <dbReference type="ARBA" id="ARBA00023015"/>
    </source>
</evidence>
<dbReference type="Pfam" id="PF02607">
    <property type="entry name" value="B12-binding_2"/>
    <property type="match status" value="1"/>
</dbReference>
<dbReference type="InterPro" id="IPR003759">
    <property type="entry name" value="Cbl-bd_cap"/>
</dbReference>
<dbReference type="InterPro" id="IPR009061">
    <property type="entry name" value="DNA-bd_dom_put_sf"/>
</dbReference>
<feature type="domain" description="HTH merR-type" evidence="5">
    <location>
        <begin position="3"/>
        <end position="72"/>
    </location>
</feature>
<protein>
    <submittedName>
        <fullName evidence="7">Cobalamin B12-binding domain-containing protein</fullName>
    </submittedName>
</protein>
<dbReference type="AlphaFoldDB" id="A0A7T0BWX2"/>
<organism evidence="7 8">
    <name type="scientific">Candidatus Nitronauta litoralis</name>
    <dbReference type="NCBI Taxonomy" id="2705533"/>
    <lineage>
        <taxon>Bacteria</taxon>
        <taxon>Pseudomonadati</taxon>
        <taxon>Nitrospinota/Tectimicrobiota group</taxon>
        <taxon>Nitrospinota</taxon>
        <taxon>Nitrospinia</taxon>
        <taxon>Nitrospinales</taxon>
        <taxon>Nitrospinaceae</taxon>
        <taxon>Candidatus Nitronauta</taxon>
    </lineage>
</organism>
<dbReference type="SMART" id="SM00422">
    <property type="entry name" value="HTH_MERR"/>
    <property type="match status" value="1"/>
</dbReference>
<dbReference type="KEGG" id="nli:G3M70_11325"/>
<dbReference type="PROSITE" id="PS51332">
    <property type="entry name" value="B12_BINDING"/>
    <property type="match status" value="1"/>
</dbReference>
<name>A0A7T0BWX2_9BACT</name>
<dbReference type="Pfam" id="PF02310">
    <property type="entry name" value="B12-binding"/>
    <property type="match status" value="1"/>
</dbReference>
<dbReference type="PROSITE" id="PS50937">
    <property type="entry name" value="HTH_MERR_2"/>
    <property type="match status" value="1"/>
</dbReference>
<accession>A0A7T0BWX2</accession>
<dbReference type="GO" id="GO:0003700">
    <property type="term" value="F:DNA-binding transcription factor activity"/>
    <property type="evidence" value="ECO:0007669"/>
    <property type="project" value="InterPro"/>
</dbReference>